<organism evidence="1 2">
    <name type="scientific">Sphingomonas glacialis</name>
    <dbReference type="NCBI Taxonomy" id="658225"/>
    <lineage>
        <taxon>Bacteria</taxon>
        <taxon>Pseudomonadati</taxon>
        <taxon>Pseudomonadota</taxon>
        <taxon>Alphaproteobacteria</taxon>
        <taxon>Sphingomonadales</taxon>
        <taxon>Sphingomonadaceae</taxon>
        <taxon>Sphingomonas</taxon>
    </lineage>
</organism>
<dbReference type="OrthoDB" id="7574464at2"/>
<dbReference type="RefSeq" id="WP_140849160.1">
    <property type="nucleotide sequence ID" value="NZ_RCZC01000002.1"/>
</dbReference>
<dbReference type="Proteomes" id="UP000319931">
    <property type="component" value="Unassembled WGS sequence"/>
</dbReference>
<keyword evidence="2" id="KW-1185">Reference proteome</keyword>
<name>A0A502FY26_9SPHN</name>
<gene>
    <name evidence="1" type="ORF">EAH76_06020</name>
</gene>
<comment type="caution">
    <text evidence="1">The sequence shown here is derived from an EMBL/GenBank/DDBJ whole genome shotgun (WGS) entry which is preliminary data.</text>
</comment>
<dbReference type="EMBL" id="RCZC01000002">
    <property type="protein sequence ID" value="TPG54240.1"/>
    <property type="molecule type" value="Genomic_DNA"/>
</dbReference>
<protein>
    <submittedName>
        <fullName evidence="1">Uncharacterized protein</fullName>
    </submittedName>
</protein>
<proteinExistence type="predicted"/>
<accession>A0A502FY26</accession>
<dbReference type="AlphaFoldDB" id="A0A502FY26"/>
<evidence type="ECO:0000313" key="1">
    <source>
        <dbReference type="EMBL" id="TPG54240.1"/>
    </source>
</evidence>
<sequence length="106" mass="11067">MRVRIYAGPSWSAAIEHGDYEFDLLPAIGHKLALAAGQAWDVAVVRDIAHRIVDPAEAPDIALLMTPPVAGGSMDEPLPLALLDRNPGAASASSIPRTASLWASGS</sequence>
<reference evidence="1 2" key="1">
    <citation type="journal article" date="2019" name="Environ. Microbiol.">
        <title>Species interactions and distinct microbial communities in high Arctic permafrost affected cryosols are associated with the CH4 and CO2 gas fluxes.</title>
        <authorList>
            <person name="Altshuler I."/>
            <person name="Hamel J."/>
            <person name="Turney S."/>
            <person name="Magnuson E."/>
            <person name="Levesque R."/>
            <person name="Greer C."/>
            <person name="Whyte L.G."/>
        </authorList>
    </citation>
    <scope>NUCLEOTIDE SEQUENCE [LARGE SCALE GENOMIC DNA]</scope>
    <source>
        <strain evidence="1 2">E6.1</strain>
    </source>
</reference>
<evidence type="ECO:0000313" key="2">
    <source>
        <dbReference type="Proteomes" id="UP000319931"/>
    </source>
</evidence>